<protein>
    <submittedName>
        <fullName evidence="1">Uncharacterized protein</fullName>
    </submittedName>
</protein>
<sequence length="181" mass="19767">MAPKIAHFQDLAQAYHSGPINLAANFNVRTRQSLPGADPASQNLAVEDGPWTRQTPNFRVVAPKKLPTNWTGVRADPQHRIREIGLSKEPGMMNRQPPRQTTEADCVRLPGNYINQIEKATHNAGTNPGHMMDTVFYCFGGDDGAIDVEKDCGPGRCHDAGAGLLHFERQVQVGGTICRNG</sequence>
<organism evidence="1 2">
    <name type="scientific">Mycena albidolilacea</name>
    <dbReference type="NCBI Taxonomy" id="1033008"/>
    <lineage>
        <taxon>Eukaryota</taxon>
        <taxon>Fungi</taxon>
        <taxon>Dikarya</taxon>
        <taxon>Basidiomycota</taxon>
        <taxon>Agaricomycotina</taxon>
        <taxon>Agaricomycetes</taxon>
        <taxon>Agaricomycetidae</taxon>
        <taxon>Agaricales</taxon>
        <taxon>Marasmiineae</taxon>
        <taxon>Mycenaceae</taxon>
        <taxon>Mycena</taxon>
    </lineage>
</organism>
<accession>A0AAD7ASW8</accession>
<dbReference type="Proteomes" id="UP001218218">
    <property type="component" value="Unassembled WGS sequence"/>
</dbReference>
<reference evidence="1" key="1">
    <citation type="submission" date="2023-03" db="EMBL/GenBank/DDBJ databases">
        <title>Massive genome expansion in bonnet fungi (Mycena s.s.) driven by repeated elements and novel gene families across ecological guilds.</title>
        <authorList>
            <consortium name="Lawrence Berkeley National Laboratory"/>
            <person name="Harder C.B."/>
            <person name="Miyauchi S."/>
            <person name="Viragh M."/>
            <person name="Kuo A."/>
            <person name="Thoen E."/>
            <person name="Andreopoulos B."/>
            <person name="Lu D."/>
            <person name="Skrede I."/>
            <person name="Drula E."/>
            <person name="Henrissat B."/>
            <person name="Morin E."/>
            <person name="Kohler A."/>
            <person name="Barry K."/>
            <person name="LaButti K."/>
            <person name="Morin E."/>
            <person name="Salamov A."/>
            <person name="Lipzen A."/>
            <person name="Mereny Z."/>
            <person name="Hegedus B."/>
            <person name="Baldrian P."/>
            <person name="Stursova M."/>
            <person name="Weitz H."/>
            <person name="Taylor A."/>
            <person name="Grigoriev I.V."/>
            <person name="Nagy L.G."/>
            <person name="Martin F."/>
            <person name="Kauserud H."/>
        </authorList>
    </citation>
    <scope>NUCLEOTIDE SEQUENCE</scope>
    <source>
        <strain evidence="1">CBHHK002</strain>
    </source>
</reference>
<keyword evidence="2" id="KW-1185">Reference proteome</keyword>
<gene>
    <name evidence="1" type="ORF">DFH08DRAFT_798096</name>
</gene>
<dbReference type="AlphaFoldDB" id="A0AAD7ASW8"/>
<comment type="caution">
    <text evidence="1">The sequence shown here is derived from an EMBL/GenBank/DDBJ whole genome shotgun (WGS) entry which is preliminary data.</text>
</comment>
<name>A0AAD7ASW8_9AGAR</name>
<evidence type="ECO:0000313" key="2">
    <source>
        <dbReference type="Proteomes" id="UP001218218"/>
    </source>
</evidence>
<proteinExistence type="predicted"/>
<evidence type="ECO:0000313" key="1">
    <source>
        <dbReference type="EMBL" id="KAJ7367290.1"/>
    </source>
</evidence>
<dbReference type="EMBL" id="JARIHO010000002">
    <property type="protein sequence ID" value="KAJ7367290.1"/>
    <property type="molecule type" value="Genomic_DNA"/>
</dbReference>